<sequence>MDAEINKIIIETILPFNPREISVFDSYARNEMNSDSHIDSMVDLDNIVF</sequence>
<keyword evidence="2" id="KW-1185">Reference proteome</keyword>
<dbReference type="STRING" id="641691.SAMN05421636_10293"/>
<organism evidence="1 2">
    <name type="scientific">Pricia antarctica</name>
    <dbReference type="NCBI Taxonomy" id="641691"/>
    <lineage>
        <taxon>Bacteria</taxon>
        <taxon>Pseudomonadati</taxon>
        <taxon>Bacteroidota</taxon>
        <taxon>Flavobacteriia</taxon>
        <taxon>Flavobacteriales</taxon>
        <taxon>Flavobacteriaceae</taxon>
        <taxon>Pricia</taxon>
    </lineage>
</organism>
<evidence type="ECO:0000313" key="1">
    <source>
        <dbReference type="EMBL" id="SDD84607.1"/>
    </source>
</evidence>
<protein>
    <submittedName>
        <fullName evidence="1">Uncharacterized protein</fullName>
    </submittedName>
</protein>
<reference evidence="1 2" key="1">
    <citation type="submission" date="2016-10" db="EMBL/GenBank/DDBJ databases">
        <authorList>
            <person name="de Groot N.N."/>
        </authorList>
    </citation>
    <scope>NUCLEOTIDE SEQUENCE [LARGE SCALE GENOMIC DNA]</scope>
    <source>
        <strain evidence="1 2">DSM 23421</strain>
    </source>
</reference>
<accession>A0A1G6Y4G4</accession>
<proteinExistence type="predicted"/>
<name>A0A1G6Y4G4_9FLAO</name>
<dbReference type="AlphaFoldDB" id="A0A1G6Y4G4"/>
<evidence type="ECO:0000313" key="2">
    <source>
        <dbReference type="Proteomes" id="UP000199109"/>
    </source>
</evidence>
<dbReference type="Proteomes" id="UP000199109">
    <property type="component" value="Unassembled WGS sequence"/>
</dbReference>
<gene>
    <name evidence="1" type="ORF">SAMN05421636_10293</name>
</gene>
<dbReference type="EMBL" id="FNAO01000002">
    <property type="protein sequence ID" value="SDD84607.1"/>
    <property type="molecule type" value="Genomic_DNA"/>
</dbReference>